<keyword evidence="1" id="KW-0328">Glycosyltransferase</keyword>
<dbReference type="RefSeq" id="WP_114127500.1">
    <property type="nucleotide sequence ID" value="NZ_QOUI01000010.1"/>
</dbReference>
<dbReference type="InterPro" id="IPR001296">
    <property type="entry name" value="Glyco_trans_1"/>
</dbReference>
<evidence type="ECO:0000259" key="4">
    <source>
        <dbReference type="Pfam" id="PF13439"/>
    </source>
</evidence>
<dbReference type="Pfam" id="PF00534">
    <property type="entry name" value="Glycos_transf_1"/>
    <property type="match status" value="1"/>
</dbReference>
<reference evidence="5 6" key="1">
    <citation type="submission" date="2018-07" db="EMBL/GenBank/DDBJ databases">
        <title>Desertimonas flava gen. nov. sp. nov.</title>
        <authorList>
            <person name="Liu S."/>
        </authorList>
    </citation>
    <scope>NUCLEOTIDE SEQUENCE [LARGE SCALE GENOMIC DNA]</scope>
    <source>
        <strain evidence="5 6">16Sb5-5</strain>
    </source>
</reference>
<proteinExistence type="predicted"/>
<feature type="domain" description="Glycosyl transferase family 1" evidence="3">
    <location>
        <begin position="179"/>
        <end position="352"/>
    </location>
</feature>
<dbReference type="Proteomes" id="UP000252770">
    <property type="component" value="Unassembled WGS sequence"/>
</dbReference>
<dbReference type="EMBL" id="QOUI01000010">
    <property type="protein sequence ID" value="RCK68530.1"/>
    <property type="molecule type" value="Genomic_DNA"/>
</dbReference>
<name>A0A367YRV7_9ACTN</name>
<protein>
    <submittedName>
        <fullName evidence="5">Glycosyltransferase family 1 protein</fullName>
    </submittedName>
</protein>
<comment type="caution">
    <text evidence="5">The sequence shown here is derived from an EMBL/GenBank/DDBJ whole genome shotgun (WGS) entry which is preliminary data.</text>
</comment>
<dbReference type="CDD" id="cd03801">
    <property type="entry name" value="GT4_PimA-like"/>
    <property type="match status" value="1"/>
</dbReference>
<sequence>MPSASAETTLLVTNDYPPRLGGIETFVSAVTEMLDHDVVVLTSSHPGAQQVRVPHAVHRAPTPVLLPTPATARYAVEVLRRTGATRVLFGAAAPLGLMAGRLRRAGAERVVALTHGHEASWARVPPGRQALRRIGAQVDHLCYISEHTRRAIAPALDPAATGALVRLPPPVRTDRFHPAPRPTDRPPRVLAVCRMVRRKGIDTLLRAWRLVLGERPGGVPPELLLVGDGPRRAAWQQQAERELGAGSGVRWLGGVEHQQVPALMRTADVFALPVRSELGGLSAEGLGVVQVEAAASGLPVLVGRSGGAPETVLDGVSGYVLDPEDPRVWADRLLELLADPGRRAAMGARGREHAERRFSFDHDRRVLRGLLGR</sequence>
<dbReference type="Gene3D" id="3.40.50.2000">
    <property type="entry name" value="Glycogen Phosphorylase B"/>
    <property type="match status" value="2"/>
</dbReference>
<feature type="domain" description="Glycosyltransferase subfamily 4-like N-terminal" evidence="4">
    <location>
        <begin position="21"/>
        <end position="157"/>
    </location>
</feature>
<dbReference type="AlphaFoldDB" id="A0A367YRV7"/>
<evidence type="ECO:0000256" key="2">
    <source>
        <dbReference type="ARBA" id="ARBA00022679"/>
    </source>
</evidence>
<dbReference type="PANTHER" id="PTHR45947:SF3">
    <property type="entry name" value="SULFOQUINOVOSYL TRANSFERASE SQD2"/>
    <property type="match status" value="1"/>
</dbReference>
<dbReference type="GO" id="GO:0016758">
    <property type="term" value="F:hexosyltransferase activity"/>
    <property type="evidence" value="ECO:0007669"/>
    <property type="project" value="TreeGrafter"/>
</dbReference>
<keyword evidence="2 5" id="KW-0808">Transferase</keyword>
<evidence type="ECO:0000259" key="3">
    <source>
        <dbReference type="Pfam" id="PF00534"/>
    </source>
</evidence>
<dbReference type="GO" id="GO:1901137">
    <property type="term" value="P:carbohydrate derivative biosynthetic process"/>
    <property type="evidence" value="ECO:0007669"/>
    <property type="project" value="UniProtKB-ARBA"/>
</dbReference>
<keyword evidence="6" id="KW-1185">Reference proteome</keyword>
<gene>
    <name evidence="5" type="ORF">DT076_14890</name>
</gene>
<dbReference type="InterPro" id="IPR028098">
    <property type="entry name" value="Glyco_trans_4-like_N"/>
</dbReference>
<dbReference type="InterPro" id="IPR050194">
    <property type="entry name" value="Glycosyltransferase_grp1"/>
</dbReference>
<accession>A0A367YRV7</accession>
<dbReference type="SUPFAM" id="SSF53756">
    <property type="entry name" value="UDP-Glycosyltransferase/glycogen phosphorylase"/>
    <property type="match status" value="1"/>
</dbReference>
<evidence type="ECO:0000313" key="5">
    <source>
        <dbReference type="EMBL" id="RCK68530.1"/>
    </source>
</evidence>
<evidence type="ECO:0000313" key="6">
    <source>
        <dbReference type="Proteomes" id="UP000252770"/>
    </source>
</evidence>
<organism evidence="5 6">
    <name type="scientific">Desertihabitans brevis</name>
    <dbReference type="NCBI Taxonomy" id="2268447"/>
    <lineage>
        <taxon>Bacteria</taxon>
        <taxon>Bacillati</taxon>
        <taxon>Actinomycetota</taxon>
        <taxon>Actinomycetes</taxon>
        <taxon>Propionibacteriales</taxon>
        <taxon>Propionibacteriaceae</taxon>
        <taxon>Desertihabitans</taxon>
    </lineage>
</organism>
<dbReference type="PANTHER" id="PTHR45947">
    <property type="entry name" value="SULFOQUINOVOSYL TRANSFERASE SQD2"/>
    <property type="match status" value="1"/>
</dbReference>
<dbReference type="Pfam" id="PF13439">
    <property type="entry name" value="Glyco_transf_4"/>
    <property type="match status" value="1"/>
</dbReference>
<evidence type="ECO:0000256" key="1">
    <source>
        <dbReference type="ARBA" id="ARBA00022676"/>
    </source>
</evidence>